<accession>A0AA47MVG9</accession>
<feature type="domain" description="THAP-type" evidence="6">
    <location>
        <begin position="1"/>
        <end position="91"/>
    </location>
</feature>
<dbReference type="GO" id="GO:0003677">
    <property type="term" value="F:DNA binding"/>
    <property type="evidence" value="ECO:0007669"/>
    <property type="project" value="UniProtKB-UniRule"/>
</dbReference>
<keyword evidence="8" id="KW-1185">Reference proteome</keyword>
<dbReference type="InterPro" id="IPR006612">
    <property type="entry name" value="THAP_Znf"/>
</dbReference>
<evidence type="ECO:0000256" key="4">
    <source>
        <dbReference type="ARBA" id="ARBA00023125"/>
    </source>
</evidence>
<organism evidence="7 8">
    <name type="scientific">Merluccius polli</name>
    <name type="common">Benguela hake</name>
    <name type="synonym">Merluccius cadenati</name>
    <dbReference type="NCBI Taxonomy" id="89951"/>
    <lineage>
        <taxon>Eukaryota</taxon>
        <taxon>Metazoa</taxon>
        <taxon>Chordata</taxon>
        <taxon>Craniata</taxon>
        <taxon>Vertebrata</taxon>
        <taxon>Euteleostomi</taxon>
        <taxon>Actinopterygii</taxon>
        <taxon>Neopterygii</taxon>
        <taxon>Teleostei</taxon>
        <taxon>Neoteleostei</taxon>
        <taxon>Acanthomorphata</taxon>
        <taxon>Zeiogadaria</taxon>
        <taxon>Gadariae</taxon>
        <taxon>Gadiformes</taxon>
        <taxon>Gadoidei</taxon>
        <taxon>Merlucciidae</taxon>
        <taxon>Merluccius</taxon>
    </lineage>
</organism>
<name>A0AA47MVG9_MERPO</name>
<dbReference type="PROSITE" id="PS50950">
    <property type="entry name" value="ZF_THAP"/>
    <property type="match status" value="1"/>
</dbReference>
<evidence type="ECO:0000256" key="1">
    <source>
        <dbReference type="ARBA" id="ARBA00022723"/>
    </source>
</evidence>
<dbReference type="EMBL" id="JAOPHQ010002559">
    <property type="protein sequence ID" value="KAK0146792.1"/>
    <property type="molecule type" value="Genomic_DNA"/>
</dbReference>
<keyword evidence="2 5" id="KW-0863">Zinc-finger</keyword>
<evidence type="ECO:0000256" key="2">
    <source>
        <dbReference type="ARBA" id="ARBA00022771"/>
    </source>
</evidence>
<evidence type="ECO:0000256" key="3">
    <source>
        <dbReference type="ARBA" id="ARBA00022833"/>
    </source>
</evidence>
<dbReference type="SUPFAM" id="SSF57716">
    <property type="entry name" value="Glucocorticoid receptor-like (DNA-binding domain)"/>
    <property type="match status" value="1"/>
</dbReference>
<dbReference type="AlphaFoldDB" id="A0AA47MVG9"/>
<dbReference type="SMART" id="SM00980">
    <property type="entry name" value="THAP"/>
    <property type="match status" value="1"/>
</dbReference>
<dbReference type="Pfam" id="PF05485">
    <property type="entry name" value="THAP"/>
    <property type="match status" value="1"/>
</dbReference>
<reference evidence="7" key="1">
    <citation type="journal article" date="2023" name="Front. Mar. Sci.">
        <title>A new Merluccius polli reference genome to investigate the effects of global change in West African waters.</title>
        <authorList>
            <person name="Mateo J.L."/>
            <person name="Blanco-Fernandez C."/>
            <person name="Garcia-Vazquez E."/>
            <person name="Machado-Schiaffino G."/>
        </authorList>
    </citation>
    <scope>NUCLEOTIDE SEQUENCE</scope>
    <source>
        <strain evidence="7">C29</strain>
        <tissue evidence="7">Fin</tissue>
    </source>
</reference>
<keyword evidence="1" id="KW-0479">Metal-binding</keyword>
<keyword evidence="3" id="KW-0862">Zinc</keyword>
<gene>
    <name evidence="7" type="ORF">N1851_013911</name>
</gene>
<evidence type="ECO:0000259" key="6">
    <source>
        <dbReference type="PROSITE" id="PS50950"/>
    </source>
</evidence>
<proteinExistence type="predicted"/>
<comment type="caution">
    <text evidence="7">The sequence shown here is derived from an EMBL/GenBank/DDBJ whole genome shotgun (WGS) entry which is preliminary data.</text>
</comment>
<evidence type="ECO:0000313" key="7">
    <source>
        <dbReference type="EMBL" id="KAK0146792.1"/>
    </source>
</evidence>
<dbReference type="GO" id="GO:0008270">
    <property type="term" value="F:zinc ion binding"/>
    <property type="evidence" value="ECO:0007669"/>
    <property type="project" value="UniProtKB-KW"/>
</dbReference>
<evidence type="ECO:0000256" key="5">
    <source>
        <dbReference type="PROSITE-ProRule" id="PRU00309"/>
    </source>
</evidence>
<dbReference type="Proteomes" id="UP001174136">
    <property type="component" value="Unassembled WGS sequence"/>
</dbReference>
<protein>
    <recommendedName>
        <fullName evidence="6">THAP-type domain-containing protein</fullName>
    </recommendedName>
</protein>
<sequence length="159" mass="18121">MPMICVVYGCSNRSNREKSKSFYRVPKIVQHKGAKCKEQTKKRRDKWLANLLLSFGGAESENARVCSDHFVKGRPSALKDVDCVDWAPTVDLGYAHPYQPMSEASRRRCERLRPREGERRRCDGAEAPLELEADPVTLEDQQGKPYAHLFGHAFISAHF</sequence>
<evidence type="ECO:0000313" key="8">
    <source>
        <dbReference type="Proteomes" id="UP001174136"/>
    </source>
</evidence>
<keyword evidence="4 5" id="KW-0238">DNA-binding</keyword>